<dbReference type="PANTHER" id="PTHR46211">
    <property type="entry name" value="GLYCEROPHOSPHORYL DIESTER PHOSPHODIESTERASE"/>
    <property type="match status" value="1"/>
</dbReference>
<accession>A0A0F9H4T7</accession>
<organism evidence="2">
    <name type="scientific">marine sediment metagenome</name>
    <dbReference type="NCBI Taxonomy" id="412755"/>
    <lineage>
        <taxon>unclassified sequences</taxon>
        <taxon>metagenomes</taxon>
        <taxon>ecological metagenomes</taxon>
    </lineage>
</organism>
<dbReference type="PROSITE" id="PS51704">
    <property type="entry name" value="GP_PDE"/>
    <property type="match status" value="1"/>
</dbReference>
<proteinExistence type="predicted"/>
<dbReference type="PANTHER" id="PTHR46211:SF1">
    <property type="entry name" value="GLYCEROPHOSPHODIESTER PHOSPHODIESTERASE, CYTOPLASMIC"/>
    <property type="match status" value="1"/>
</dbReference>
<comment type="caution">
    <text evidence="2">The sequence shown here is derived from an EMBL/GenBank/DDBJ whole genome shotgun (WGS) entry which is preliminary data.</text>
</comment>
<dbReference type="SUPFAM" id="SSF51695">
    <property type="entry name" value="PLC-like phosphodiesterases"/>
    <property type="match status" value="1"/>
</dbReference>
<name>A0A0F9H4T7_9ZZZZ</name>
<feature type="domain" description="GP-PDE" evidence="1">
    <location>
        <begin position="7"/>
        <end position="276"/>
    </location>
</feature>
<sequence length="280" mass="32647">MKTSKFPKIVAHRGHLTGLPENAIGSIKKVLKLTPDYIAIDIEVTKDNKIILLHDSTLERTTNERGWIRDKTLKEIRKLRLKYPEGIITSESVPTLEEVLEIMRKQSTNLQIDAKYYDSDIIAETLVQIIKSNRNIEKTIITATNLNFLKKVRKLDLNIRLGYDPQDMYDAKLINNLKNMYKTYTDFSPITFEKMGDEFLSQIISRSKEINAEAIYLDYRLILRRQKELNLIEIFNENGIEVDAWTVNKKEEMQMLLNLGIDRITTDRTDLLIQLRENVS</sequence>
<dbReference type="GO" id="GO:0006629">
    <property type="term" value="P:lipid metabolic process"/>
    <property type="evidence" value="ECO:0007669"/>
    <property type="project" value="InterPro"/>
</dbReference>
<dbReference type="Pfam" id="PF03009">
    <property type="entry name" value="GDPD"/>
    <property type="match status" value="1"/>
</dbReference>
<dbReference type="Gene3D" id="3.20.20.190">
    <property type="entry name" value="Phosphatidylinositol (PI) phosphodiesterase"/>
    <property type="match status" value="1"/>
</dbReference>
<dbReference type="EMBL" id="LAZR01023980">
    <property type="protein sequence ID" value="KKL76645.1"/>
    <property type="molecule type" value="Genomic_DNA"/>
</dbReference>
<evidence type="ECO:0000259" key="1">
    <source>
        <dbReference type="PROSITE" id="PS51704"/>
    </source>
</evidence>
<evidence type="ECO:0000313" key="2">
    <source>
        <dbReference type="EMBL" id="KKL76645.1"/>
    </source>
</evidence>
<dbReference type="AlphaFoldDB" id="A0A0F9H4T7"/>
<gene>
    <name evidence="2" type="ORF">LCGC14_2042820</name>
</gene>
<protein>
    <recommendedName>
        <fullName evidence="1">GP-PDE domain-containing protein</fullName>
    </recommendedName>
</protein>
<dbReference type="InterPro" id="IPR017946">
    <property type="entry name" value="PLC-like_Pdiesterase_TIM-brl"/>
</dbReference>
<dbReference type="InterPro" id="IPR030395">
    <property type="entry name" value="GP_PDE_dom"/>
</dbReference>
<reference evidence="2" key="1">
    <citation type="journal article" date="2015" name="Nature">
        <title>Complex archaea that bridge the gap between prokaryotes and eukaryotes.</title>
        <authorList>
            <person name="Spang A."/>
            <person name="Saw J.H."/>
            <person name="Jorgensen S.L."/>
            <person name="Zaremba-Niedzwiedzka K."/>
            <person name="Martijn J."/>
            <person name="Lind A.E."/>
            <person name="van Eijk R."/>
            <person name="Schleper C."/>
            <person name="Guy L."/>
            <person name="Ettema T.J."/>
        </authorList>
    </citation>
    <scope>NUCLEOTIDE SEQUENCE</scope>
</reference>
<dbReference type="GO" id="GO:0008081">
    <property type="term" value="F:phosphoric diester hydrolase activity"/>
    <property type="evidence" value="ECO:0007669"/>
    <property type="project" value="InterPro"/>
</dbReference>